<protein>
    <recommendedName>
        <fullName evidence="4">CCHC-type domain-containing protein</fullName>
    </recommendedName>
</protein>
<sequence>MNLPCAACCTLVLRETYLKLILFLLEVEHMVHAEWDDALIGYYELQYSPISCGDSNVWNAPLERSPDAFTGGTEKRWYKENGGGPWSFDKALLVLEEPVGKGDIQGMSFNKTAFWIQIHNVPLICMIAEIWRFLGEMVGKVKEVDTGKSGDCVGKFIRVRVVVQVDKPLHRILRVDVMGDETESVMLLIYKRLPEHCYRCGHLGHAVRDCLEKKIGNGLEDFDQLFGPWLKAESPIKSGRFCQQWEGNRYEENNNMLGILGGVPSLNPGSFLTKIGNGFAAAGDMQGLLCQNERTRKIVEKDINVSHARRNLHATLVEEERELYVPLKVTESQSVPKEVREEINVHENGDVNGFSMVSTEIKVDRGLLVHTSLVEGEEATVKNQNDPKARKWKRWARDEARRDSVMDGGSKLGKREAGSKGLVSEKK</sequence>
<dbReference type="GO" id="GO:0003676">
    <property type="term" value="F:nucleic acid binding"/>
    <property type="evidence" value="ECO:0007669"/>
    <property type="project" value="InterPro"/>
</dbReference>
<dbReference type="OrthoDB" id="2219495at2759"/>
<comment type="caution">
    <text evidence="5">The sequence shown here is derived from an EMBL/GenBank/DDBJ whole genome shotgun (WGS) entry which is preliminary data.</text>
</comment>
<keyword evidence="1" id="KW-0862">Zinc</keyword>
<keyword evidence="3" id="KW-0732">Signal</keyword>
<evidence type="ECO:0000313" key="5">
    <source>
        <dbReference type="EMBL" id="TXG51275.1"/>
    </source>
</evidence>
<dbReference type="InterPro" id="IPR040256">
    <property type="entry name" value="At4g02000-like"/>
</dbReference>
<feature type="domain" description="CCHC-type" evidence="4">
    <location>
        <begin position="197"/>
        <end position="210"/>
    </location>
</feature>
<name>A0A5C7H3J1_9ROSI</name>
<feature type="signal peptide" evidence="3">
    <location>
        <begin position="1"/>
        <end position="33"/>
    </location>
</feature>
<dbReference type="PANTHER" id="PTHR31286:SF167">
    <property type="entry name" value="OS09G0268800 PROTEIN"/>
    <property type="match status" value="1"/>
</dbReference>
<evidence type="ECO:0000313" key="6">
    <source>
        <dbReference type="Proteomes" id="UP000323000"/>
    </source>
</evidence>
<proteinExistence type="predicted"/>
<keyword evidence="1" id="KW-0863">Zinc-finger</keyword>
<keyword evidence="6" id="KW-1185">Reference proteome</keyword>
<evidence type="ECO:0000256" key="2">
    <source>
        <dbReference type="SAM" id="MobiDB-lite"/>
    </source>
</evidence>
<evidence type="ECO:0000256" key="3">
    <source>
        <dbReference type="SAM" id="SignalP"/>
    </source>
</evidence>
<feature type="region of interest" description="Disordered" evidence="2">
    <location>
        <begin position="379"/>
        <end position="427"/>
    </location>
</feature>
<feature type="compositionally biased region" description="Basic and acidic residues" evidence="2">
    <location>
        <begin position="413"/>
        <end position="427"/>
    </location>
</feature>
<dbReference type="EMBL" id="VAHF01000011">
    <property type="protein sequence ID" value="TXG51275.1"/>
    <property type="molecule type" value="Genomic_DNA"/>
</dbReference>
<gene>
    <name evidence="5" type="ORF">EZV62_023799</name>
</gene>
<dbReference type="AlphaFoldDB" id="A0A5C7H3J1"/>
<dbReference type="GO" id="GO:0008270">
    <property type="term" value="F:zinc ion binding"/>
    <property type="evidence" value="ECO:0007669"/>
    <property type="project" value="UniProtKB-KW"/>
</dbReference>
<dbReference type="PANTHER" id="PTHR31286">
    <property type="entry name" value="GLYCINE-RICH CELL WALL STRUCTURAL PROTEIN 1.8-LIKE"/>
    <property type="match status" value="1"/>
</dbReference>
<organism evidence="5 6">
    <name type="scientific">Acer yangbiense</name>
    <dbReference type="NCBI Taxonomy" id="1000413"/>
    <lineage>
        <taxon>Eukaryota</taxon>
        <taxon>Viridiplantae</taxon>
        <taxon>Streptophyta</taxon>
        <taxon>Embryophyta</taxon>
        <taxon>Tracheophyta</taxon>
        <taxon>Spermatophyta</taxon>
        <taxon>Magnoliopsida</taxon>
        <taxon>eudicotyledons</taxon>
        <taxon>Gunneridae</taxon>
        <taxon>Pentapetalae</taxon>
        <taxon>rosids</taxon>
        <taxon>malvids</taxon>
        <taxon>Sapindales</taxon>
        <taxon>Sapindaceae</taxon>
        <taxon>Hippocastanoideae</taxon>
        <taxon>Acereae</taxon>
        <taxon>Acer</taxon>
    </lineage>
</organism>
<dbReference type="Proteomes" id="UP000323000">
    <property type="component" value="Chromosome 11"/>
</dbReference>
<feature type="compositionally biased region" description="Basic and acidic residues" evidence="2">
    <location>
        <begin position="385"/>
        <end position="405"/>
    </location>
</feature>
<keyword evidence="1" id="KW-0479">Metal-binding</keyword>
<accession>A0A5C7H3J1</accession>
<dbReference type="InterPro" id="IPR001878">
    <property type="entry name" value="Znf_CCHC"/>
</dbReference>
<dbReference type="PROSITE" id="PS50158">
    <property type="entry name" value="ZF_CCHC"/>
    <property type="match status" value="1"/>
</dbReference>
<reference evidence="6" key="1">
    <citation type="journal article" date="2019" name="Gigascience">
        <title>De novo genome assembly of the endangered Acer yangbiense, a plant species with extremely small populations endemic to Yunnan Province, China.</title>
        <authorList>
            <person name="Yang J."/>
            <person name="Wariss H.M."/>
            <person name="Tao L."/>
            <person name="Zhang R."/>
            <person name="Yun Q."/>
            <person name="Hollingsworth P."/>
            <person name="Dao Z."/>
            <person name="Luo G."/>
            <person name="Guo H."/>
            <person name="Ma Y."/>
            <person name="Sun W."/>
        </authorList>
    </citation>
    <scope>NUCLEOTIDE SEQUENCE [LARGE SCALE GENOMIC DNA]</scope>
    <source>
        <strain evidence="6">cv. Malutang</strain>
    </source>
</reference>
<evidence type="ECO:0000256" key="1">
    <source>
        <dbReference type="PROSITE-ProRule" id="PRU00047"/>
    </source>
</evidence>
<feature type="chain" id="PRO_5023043445" description="CCHC-type domain-containing protein" evidence="3">
    <location>
        <begin position="34"/>
        <end position="427"/>
    </location>
</feature>
<evidence type="ECO:0000259" key="4">
    <source>
        <dbReference type="PROSITE" id="PS50158"/>
    </source>
</evidence>